<evidence type="ECO:0008006" key="5">
    <source>
        <dbReference type="Google" id="ProtNLM"/>
    </source>
</evidence>
<dbReference type="Pfam" id="PF00353">
    <property type="entry name" value="HemolysinCabind"/>
    <property type="match status" value="13"/>
</dbReference>
<evidence type="ECO:0000256" key="1">
    <source>
        <dbReference type="ARBA" id="ARBA00004613"/>
    </source>
</evidence>
<dbReference type="PRINTS" id="PR00313">
    <property type="entry name" value="CABNDNGRPT"/>
</dbReference>
<dbReference type="PANTHER" id="PTHR38340">
    <property type="entry name" value="S-LAYER PROTEIN"/>
    <property type="match status" value="1"/>
</dbReference>
<dbReference type="RefSeq" id="WP_109905708.1">
    <property type="nucleotide sequence ID" value="NZ_QGLE01000005.1"/>
</dbReference>
<keyword evidence="2" id="KW-0964">Secreted</keyword>
<evidence type="ECO:0000313" key="3">
    <source>
        <dbReference type="EMBL" id="PWR22964.1"/>
    </source>
</evidence>
<name>A0A317E9K6_9PROT</name>
<dbReference type="PROSITE" id="PS00330">
    <property type="entry name" value="HEMOLYSIN_CALCIUM"/>
    <property type="match status" value="11"/>
</dbReference>
<gene>
    <name evidence="3" type="ORF">DKG74_11175</name>
</gene>
<dbReference type="OrthoDB" id="7270858at2"/>
<dbReference type="PANTHER" id="PTHR38340:SF1">
    <property type="entry name" value="S-LAYER PROTEIN"/>
    <property type="match status" value="1"/>
</dbReference>
<comment type="subcellular location">
    <subcellularLocation>
        <location evidence="1">Secreted</location>
    </subcellularLocation>
</comment>
<dbReference type="InterPro" id="IPR050557">
    <property type="entry name" value="RTX_toxin/Mannuronan_C5-epim"/>
</dbReference>
<dbReference type="Proteomes" id="UP000245461">
    <property type="component" value="Unassembled WGS sequence"/>
</dbReference>
<evidence type="ECO:0000313" key="4">
    <source>
        <dbReference type="Proteomes" id="UP000245461"/>
    </source>
</evidence>
<accession>A0A317E9K6</accession>
<dbReference type="GO" id="GO:0005509">
    <property type="term" value="F:calcium ion binding"/>
    <property type="evidence" value="ECO:0007669"/>
    <property type="project" value="InterPro"/>
</dbReference>
<organism evidence="3 4">
    <name type="scientific">Zavarzinia aquatilis</name>
    <dbReference type="NCBI Taxonomy" id="2211142"/>
    <lineage>
        <taxon>Bacteria</taxon>
        <taxon>Pseudomonadati</taxon>
        <taxon>Pseudomonadota</taxon>
        <taxon>Alphaproteobacteria</taxon>
        <taxon>Rhodospirillales</taxon>
        <taxon>Zavarziniaceae</taxon>
        <taxon>Zavarzinia</taxon>
    </lineage>
</organism>
<reference evidence="3 4" key="1">
    <citation type="submission" date="2018-05" db="EMBL/GenBank/DDBJ databases">
        <title>Zavarzinia sp. HR-AS.</title>
        <authorList>
            <person name="Lee Y."/>
            <person name="Jeon C.O."/>
        </authorList>
    </citation>
    <scope>NUCLEOTIDE SEQUENCE [LARGE SCALE GENOMIC DNA]</scope>
    <source>
        <strain evidence="3 4">HR-AS</strain>
    </source>
</reference>
<dbReference type="Gene3D" id="2.150.10.10">
    <property type="entry name" value="Serralysin-like metalloprotease, C-terminal"/>
    <property type="match status" value="4"/>
</dbReference>
<sequence>MATYNGTNDSEIINVTTTYDQYNGLGGDDVFVLKSFTGTVTLNGGAGIDTLRLATSTQFAFLNIGAGASIEVLDFNGYMLRGNADANIFDLGGVTGYLNTEWINLGAGNDTLTGSLTDDYVEGGDGNDTLQGGAGNDVLSGDAGDDTLVGGDGDDTFQIYGTLGNESFDGGAGSDQIMLTGTVYAQNFAVTTANLVEILDFNGYSLNGTSGADSFDLRGISSFVDQRTIDLGAGGDTFTGSALADNVYGGDGDDVLNGEAGDDHLNGGLGNDELHGGAGDDFLEINGVPGTDLYDGGAGLDRVILSGSVTANIFTINAASSVEIFDFNSYYFSGTTGADRIDLSGISAFANQRTIDLGDGNDSFVGSKTADDVYGGNGNDTLKGGTGDDFLAGGAGDDKLYGQDGDDTFLINGVSGADTFSGGNGFDRVRLTGTVTAQKLTIGTTASVEVLDFGNYYLNGTTGGDRFDLSGVASFYNQRTIDLGAGNDVFIGSAIGDDVAGGEGADTLKGGAGDDVLAGGLGNDQLFGEAGNDTFVINGTPGADTFNGGDGMDRIYLSGSVSAQSFTVGTADSVEIFDFGNYYFSGTTQADTVDLSGIQSFSNQRTIDLGNGNDTFIGSATNDDVYGGDGVDTLNGGLGNDILNGGAGNDTLNGGAGDDILVINGNPGADVFNGGDGLDRVRLSASVSAQSLTIGVDASVELLDFGSYYLSGTTGNDVFDISGITGFVNQRTIDLGNGDDQFIGSAIADDVDGGDGADTLNGGLGNDILDGGAGNDTLIGGDGNDTFLISGAPGVDTFNGGAGADKLRLAASAEVSSLTLGTAASVETIDFASYSLNGTSGNDRFDIRGVTAFINQRQIDLGAGNDVFIGSAAADNVQGGAGDDNLKGGSGQDRLYGGAGADTLSGGADNDSFYFTAGQAGGDKVVDFNGAGAGVGDMLYFSGYGSGATFEQVDATHWRVSSSNGSISDLIEFTNGASIHSSDFVFV</sequence>
<dbReference type="InterPro" id="IPR018511">
    <property type="entry name" value="Hemolysin-typ_Ca-bd_CS"/>
</dbReference>
<keyword evidence="4" id="KW-1185">Reference proteome</keyword>
<dbReference type="InterPro" id="IPR001343">
    <property type="entry name" value="Hemolysn_Ca-bd"/>
</dbReference>
<dbReference type="GO" id="GO:0005576">
    <property type="term" value="C:extracellular region"/>
    <property type="evidence" value="ECO:0007669"/>
    <property type="project" value="UniProtKB-SubCell"/>
</dbReference>
<comment type="caution">
    <text evidence="3">The sequence shown here is derived from an EMBL/GenBank/DDBJ whole genome shotgun (WGS) entry which is preliminary data.</text>
</comment>
<dbReference type="Gene3D" id="2.160.20.160">
    <property type="match status" value="1"/>
</dbReference>
<dbReference type="EMBL" id="QGLE01000005">
    <property type="protein sequence ID" value="PWR22964.1"/>
    <property type="molecule type" value="Genomic_DNA"/>
</dbReference>
<proteinExistence type="predicted"/>
<dbReference type="InterPro" id="IPR011049">
    <property type="entry name" value="Serralysin-like_metalloprot_C"/>
</dbReference>
<evidence type="ECO:0000256" key="2">
    <source>
        <dbReference type="ARBA" id="ARBA00022525"/>
    </source>
</evidence>
<dbReference type="SUPFAM" id="SSF51120">
    <property type="entry name" value="beta-Roll"/>
    <property type="match status" value="7"/>
</dbReference>
<dbReference type="AlphaFoldDB" id="A0A317E9K6"/>
<protein>
    <recommendedName>
        <fullName evidence="5">Calcium-binding protein</fullName>
    </recommendedName>
</protein>